<gene>
    <name evidence="1" type="ORF">GSOID_T00001003001</name>
    <name evidence="2" type="ORF">GSOID_T00030614001</name>
</gene>
<proteinExistence type="predicted"/>
<organism evidence="1">
    <name type="scientific">Oikopleura dioica</name>
    <name type="common">Tunicate</name>
    <dbReference type="NCBI Taxonomy" id="34765"/>
    <lineage>
        <taxon>Eukaryota</taxon>
        <taxon>Metazoa</taxon>
        <taxon>Chordata</taxon>
        <taxon>Tunicata</taxon>
        <taxon>Appendicularia</taxon>
        <taxon>Copelata</taxon>
        <taxon>Oikopleuridae</taxon>
        <taxon>Oikopleura</taxon>
    </lineage>
</organism>
<reference evidence="1" key="1">
    <citation type="journal article" date="2010" name="Science">
        <title>Plasticity of animal genome architecture unmasked by rapid evolution of a pelagic tunicate.</title>
        <authorList>
            <person name="Denoeud F."/>
            <person name="Henriet S."/>
            <person name="Mungpakdee S."/>
            <person name="Aury J.M."/>
            <person name="Da Silva C."/>
            <person name="Brinkmann H."/>
            <person name="Mikhaleva J."/>
            <person name="Olsen L.C."/>
            <person name="Jubin C."/>
            <person name="Canestro C."/>
            <person name="Bouquet J.M."/>
            <person name="Danks G."/>
            <person name="Poulain J."/>
            <person name="Campsteijn C."/>
            <person name="Adamski M."/>
            <person name="Cross I."/>
            <person name="Yadetie F."/>
            <person name="Muffato M."/>
            <person name="Louis A."/>
            <person name="Butcher S."/>
            <person name="Tsagkogeorga G."/>
            <person name="Konrad A."/>
            <person name="Singh S."/>
            <person name="Jensen M.F."/>
            <person name="Cong E.H."/>
            <person name="Eikeseth-Otteraa H."/>
            <person name="Noel B."/>
            <person name="Anthouard V."/>
            <person name="Porcel B.M."/>
            <person name="Kachouri-Lafond R."/>
            <person name="Nishino A."/>
            <person name="Ugolini M."/>
            <person name="Chourrout P."/>
            <person name="Nishida H."/>
            <person name="Aasland R."/>
            <person name="Huzurbazar S."/>
            <person name="Westhof E."/>
            <person name="Delsuc F."/>
            <person name="Lehrach H."/>
            <person name="Reinhardt R."/>
            <person name="Weissenbach J."/>
            <person name="Roy S.W."/>
            <person name="Artiguenave F."/>
            <person name="Postlethwait J.H."/>
            <person name="Manak J.R."/>
            <person name="Thompson E.M."/>
            <person name="Jaillon O."/>
            <person name="Du Pasquier L."/>
            <person name="Boudinot P."/>
            <person name="Liberles D.A."/>
            <person name="Volff J.N."/>
            <person name="Philippe H."/>
            <person name="Lenhard B."/>
            <person name="Roest Crollius H."/>
            <person name="Wincker P."/>
            <person name="Chourrout D."/>
        </authorList>
    </citation>
    <scope>NUCLEOTIDE SEQUENCE [LARGE SCALE GENOMIC DNA]</scope>
</reference>
<dbReference type="EMBL" id="FN654338">
    <property type="protein sequence ID" value="CBY32197.1"/>
    <property type="molecule type" value="Genomic_DNA"/>
</dbReference>
<evidence type="ECO:0000313" key="1">
    <source>
        <dbReference type="EMBL" id="CBY20992.1"/>
    </source>
</evidence>
<dbReference type="InParanoid" id="E4WR03"/>
<dbReference type="Proteomes" id="UP000001307">
    <property type="component" value="Unassembled WGS sequence"/>
</dbReference>
<protein>
    <submittedName>
        <fullName evidence="1">Uncharacterized protein</fullName>
    </submittedName>
</protein>
<name>E4WR03_OIKDI</name>
<sequence length="78" mass="9118">MNGILMALEDNYGISKRSNAQLMDFYPERMGERYVYEEKNNRRLGDLQAHELVRLESDAKAIIEIKRKMIAESEAPKE</sequence>
<dbReference type="AlphaFoldDB" id="E4WR03"/>
<dbReference type="EMBL" id="FN653015">
    <property type="protein sequence ID" value="CBY20992.1"/>
    <property type="molecule type" value="Genomic_DNA"/>
</dbReference>
<keyword evidence="3" id="KW-1185">Reference proteome</keyword>
<dbReference type="Proteomes" id="UP000011014">
    <property type="component" value="Unassembled WGS sequence"/>
</dbReference>
<evidence type="ECO:0000313" key="2">
    <source>
        <dbReference type="EMBL" id="CBY32197.1"/>
    </source>
</evidence>
<accession>E4WR03</accession>
<evidence type="ECO:0000313" key="3">
    <source>
        <dbReference type="Proteomes" id="UP000001307"/>
    </source>
</evidence>